<dbReference type="InterPro" id="IPR034660">
    <property type="entry name" value="DinB/YfiT-like"/>
</dbReference>
<gene>
    <name evidence="2" type="ORF">MUN86_29475</name>
</gene>
<accession>A0ABY4GFH6</accession>
<organism evidence="2 3">
    <name type="scientific">Hymenobacter volaticus</name>
    <dbReference type="NCBI Taxonomy" id="2932254"/>
    <lineage>
        <taxon>Bacteria</taxon>
        <taxon>Pseudomonadati</taxon>
        <taxon>Bacteroidota</taxon>
        <taxon>Cytophagia</taxon>
        <taxon>Cytophagales</taxon>
        <taxon>Hymenobacteraceae</taxon>
        <taxon>Hymenobacter</taxon>
    </lineage>
</organism>
<feature type="domain" description="DinB-like" evidence="1">
    <location>
        <begin position="18"/>
        <end position="153"/>
    </location>
</feature>
<name>A0ABY4GFH6_9BACT</name>
<keyword evidence="3" id="KW-1185">Reference proteome</keyword>
<proteinExistence type="predicted"/>
<keyword evidence="2" id="KW-0614">Plasmid</keyword>
<dbReference type="Gene3D" id="1.20.120.450">
    <property type="entry name" value="dinb family like domain"/>
    <property type="match status" value="1"/>
</dbReference>
<dbReference type="RefSeq" id="WP_245127479.1">
    <property type="nucleotide sequence ID" value="NZ_CP095067.1"/>
</dbReference>
<dbReference type="Proteomes" id="UP000830401">
    <property type="component" value="Plasmid unnamed6"/>
</dbReference>
<evidence type="ECO:0000313" key="3">
    <source>
        <dbReference type="Proteomes" id="UP000830401"/>
    </source>
</evidence>
<evidence type="ECO:0000313" key="2">
    <source>
        <dbReference type="EMBL" id="UOQ69633.1"/>
    </source>
</evidence>
<protein>
    <submittedName>
        <fullName evidence="2">DinB family protein</fullName>
    </submittedName>
</protein>
<evidence type="ECO:0000259" key="1">
    <source>
        <dbReference type="Pfam" id="PF12867"/>
    </source>
</evidence>
<dbReference type="InterPro" id="IPR024775">
    <property type="entry name" value="DinB-like"/>
</dbReference>
<geneLocation type="plasmid" evidence="2 3">
    <name>unnamed6</name>
</geneLocation>
<reference evidence="2" key="1">
    <citation type="submission" date="2022-04" db="EMBL/GenBank/DDBJ databases">
        <title>Hymenobacter sp. isolated from the air.</title>
        <authorList>
            <person name="Won M."/>
            <person name="Lee C.-M."/>
            <person name="Woen H.-Y."/>
            <person name="Kwon S.-W."/>
        </authorList>
    </citation>
    <scope>NUCLEOTIDE SEQUENCE</scope>
    <source>
        <strain evidence="2">5420S-77</strain>
        <plasmid evidence="2">unnamed6</plasmid>
    </source>
</reference>
<dbReference type="EMBL" id="CP095067">
    <property type="protein sequence ID" value="UOQ69633.1"/>
    <property type="molecule type" value="Genomic_DNA"/>
</dbReference>
<dbReference type="SUPFAM" id="SSF109854">
    <property type="entry name" value="DinB/YfiT-like putative metalloenzymes"/>
    <property type="match status" value="1"/>
</dbReference>
<sequence>MTTTEQMVRQFRLLTDWYVSVLDGIRPEDGSHVLSENTNSLEWLAGHLLVMRGRNITRLGKQVEPFRYLDTFVDQTLPPPSVRAFDRNMAYPSLAECTAAWTACSKAFIKALETADEHVLRTQIPLTGPTGGSTVEDLLTSIVLHEAFHIGQMSVIRKGLGYPAMYWFQR</sequence>
<dbReference type="Pfam" id="PF12867">
    <property type="entry name" value="DinB_2"/>
    <property type="match status" value="1"/>
</dbReference>